<evidence type="ECO:0000256" key="5">
    <source>
        <dbReference type="ARBA" id="ARBA00022692"/>
    </source>
</evidence>
<comment type="pathway">
    <text evidence="2">Secondary metabolite biosynthesis.</text>
</comment>
<evidence type="ECO:0000259" key="9">
    <source>
        <dbReference type="Pfam" id="PF13813"/>
    </source>
</evidence>
<keyword evidence="6 8" id="KW-1133">Transmembrane helix</keyword>
<dbReference type="InterPro" id="IPR032805">
    <property type="entry name" value="Wax_synthase_dom"/>
</dbReference>
<feature type="transmembrane region" description="Helical" evidence="8">
    <location>
        <begin position="83"/>
        <end position="104"/>
    </location>
</feature>
<keyword evidence="7 8" id="KW-0472">Membrane</keyword>
<evidence type="ECO:0000313" key="10">
    <source>
        <dbReference type="EMBL" id="KAI0303620.1"/>
    </source>
</evidence>
<evidence type="ECO:0000256" key="1">
    <source>
        <dbReference type="ARBA" id="ARBA00004141"/>
    </source>
</evidence>
<name>A0AAD4M678_9AGAM</name>
<keyword evidence="11" id="KW-1185">Reference proteome</keyword>
<evidence type="ECO:0000256" key="3">
    <source>
        <dbReference type="ARBA" id="ARBA00007282"/>
    </source>
</evidence>
<evidence type="ECO:0000256" key="8">
    <source>
        <dbReference type="SAM" id="Phobius"/>
    </source>
</evidence>
<feature type="domain" description="Wax synthase" evidence="9">
    <location>
        <begin position="126"/>
        <end position="204"/>
    </location>
</feature>
<evidence type="ECO:0000313" key="11">
    <source>
        <dbReference type="Proteomes" id="UP001203297"/>
    </source>
</evidence>
<protein>
    <recommendedName>
        <fullName evidence="9">Wax synthase domain-containing protein</fullName>
    </recommendedName>
</protein>
<dbReference type="PANTHER" id="PTHR31595">
    <property type="entry name" value="LONG-CHAIN-ALCOHOL O-FATTY-ACYLTRANSFERASE 3-RELATED"/>
    <property type="match status" value="1"/>
</dbReference>
<dbReference type="AlphaFoldDB" id="A0AAD4M678"/>
<feature type="transmembrane region" description="Helical" evidence="8">
    <location>
        <begin position="197"/>
        <end position="217"/>
    </location>
</feature>
<keyword evidence="4" id="KW-0808">Transferase</keyword>
<keyword evidence="5 8" id="KW-0812">Transmembrane</keyword>
<evidence type="ECO:0000256" key="6">
    <source>
        <dbReference type="ARBA" id="ARBA00022989"/>
    </source>
</evidence>
<evidence type="ECO:0000256" key="7">
    <source>
        <dbReference type="ARBA" id="ARBA00023136"/>
    </source>
</evidence>
<organism evidence="10 11">
    <name type="scientific">Multifurca ochricompacta</name>
    <dbReference type="NCBI Taxonomy" id="376703"/>
    <lineage>
        <taxon>Eukaryota</taxon>
        <taxon>Fungi</taxon>
        <taxon>Dikarya</taxon>
        <taxon>Basidiomycota</taxon>
        <taxon>Agaricomycotina</taxon>
        <taxon>Agaricomycetes</taxon>
        <taxon>Russulales</taxon>
        <taxon>Russulaceae</taxon>
        <taxon>Multifurca</taxon>
    </lineage>
</organism>
<dbReference type="EMBL" id="WTXG01000008">
    <property type="protein sequence ID" value="KAI0303620.1"/>
    <property type="molecule type" value="Genomic_DNA"/>
</dbReference>
<dbReference type="Pfam" id="PF13813">
    <property type="entry name" value="MBOAT_2"/>
    <property type="match status" value="1"/>
</dbReference>
<gene>
    <name evidence="10" type="ORF">B0F90DRAFT_1815930</name>
</gene>
<dbReference type="GO" id="GO:0016020">
    <property type="term" value="C:membrane"/>
    <property type="evidence" value="ECO:0007669"/>
    <property type="project" value="UniProtKB-SubCell"/>
</dbReference>
<dbReference type="PANTHER" id="PTHR31595:SF57">
    <property type="entry name" value="OS04G0481900 PROTEIN"/>
    <property type="match status" value="1"/>
</dbReference>
<reference evidence="10" key="1">
    <citation type="journal article" date="2022" name="New Phytol.">
        <title>Evolutionary transition to the ectomycorrhizal habit in the genomes of a hyperdiverse lineage of mushroom-forming fungi.</title>
        <authorList>
            <person name="Looney B."/>
            <person name="Miyauchi S."/>
            <person name="Morin E."/>
            <person name="Drula E."/>
            <person name="Courty P.E."/>
            <person name="Kohler A."/>
            <person name="Kuo A."/>
            <person name="LaButti K."/>
            <person name="Pangilinan J."/>
            <person name="Lipzen A."/>
            <person name="Riley R."/>
            <person name="Andreopoulos W."/>
            <person name="He G."/>
            <person name="Johnson J."/>
            <person name="Nolan M."/>
            <person name="Tritt A."/>
            <person name="Barry K.W."/>
            <person name="Grigoriev I.V."/>
            <person name="Nagy L.G."/>
            <person name="Hibbett D."/>
            <person name="Henrissat B."/>
            <person name="Matheny P.B."/>
            <person name="Labbe J."/>
            <person name="Martin F.M."/>
        </authorList>
    </citation>
    <scope>NUCLEOTIDE SEQUENCE</scope>
    <source>
        <strain evidence="10">BPL690</strain>
    </source>
</reference>
<dbReference type="GO" id="GO:0006629">
    <property type="term" value="P:lipid metabolic process"/>
    <property type="evidence" value="ECO:0007669"/>
    <property type="project" value="InterPro"/>
</dbReference>
<comment type="subcellular location">
    <subcellularLocation>
        <location evidence="1">Membrane</location>
        <topology evidence="1">Multi-pass membrane protein</topology>
    </subcellularLocation>
</comment>
<feature type="transmembrane region" description="Helical" evidence="8">
    <location>
        <begin position="171"/>
        <end position="191"/>
    </location>
</feature>
<comment type="caution">
    <text evidence="10">The sequence shown here is derived from an EMBL/GenBank/DDBJ whole genome shotgun (WGS) entry which is preliminary data.</text>
</comment>
<dbReference type="InterPro" id="IPR044851">
    <property type="entry name" value="Wax_synthase"/>
</dbReference>
<comment type="similarity">
    <text evidence="3">Belongs to the wax synthase family.</text>
</comment>
<proteinExistence type="inferred from homology"/>
<evidence type="ECO:0000256" key="4">
    <source>
        <dbReference type="ARBA" id="ARBA00022679"/>
    </source>
</evidence>
<dbReference type="GO" id="GO:0008374">
    <property type="term" value="F:O-acyltransferase activity"/>
    <property type="evidence" value="ECO:0007669"/>
    <property type="project" value="InterPro"/>
</dbReference>
<evidence type="ECO:0000256" key="2">
    <source>
        <dbReference type="ARBA" id="ARBA00005179"/>
    </source>
</evidence>
<sequence>MALRTFEWTFTKKPLRRYDIRKGQNAAVVERPLSRGIGWSWSSKPFPDGDIPPVSIGSVVAKLFLKVAAFDASHHIMSTLSPAINQIGAAICAICGGVWVYAVIDSMYHIATLIGRIILRQPASHWPPNSHRPWLSTSIHEFWSFRWHQFFRHFFITFGARPGGALLGQPGALIGAFTISATIHYLGMWGLGHGTDFIAAGIFFLFMGLGTVFEDAFKKATGVRVQGMLGWLWTMLWVLVWGMVMVDGWAQRGMFSADFLPEHLRPGKLLVDAISIRLSK</sequence>
<dbReference type="Proteomes" id="UP001203297">
    <property type="component" value="Unassembled WGS sequence"/>
</dbReference>
<feature type="transmembrane region" description="Helical" evidence="8">
    <location>
        <begin position="229"/>
        <end position="250"/>
    </location>
</feature>
<accession>A0AAD4M678</accession>